<feature type="transmembrane region" description="Helical" evidence="6">
    <location>
        <begin position="668"/>
        <end position="689"/>
    </location>
</feature>
<dbReference type="GO" id="GO:0022857">
    <property type="term" value="F:transmembrane transporter activity"/>
    <property type="evidence" value="ECO:0007669"/>
    <property type="project" value="TreeGrafter"/>
</dbReference>
<evidence type="ECO:0000256" key="3">
    <source>
        <dbReference type="ARBA" id="ARBA00022692"/>
    </source>
</evidence>
<dbReference type="PANTHER" id="PTHR30572:SF18">
    <property type="entry name" value="ABC-TYPE MACROLIDE FAMILY EXPORT SYSTEM PERMEASE COMPONENT 2"/>
    <property type="match status" value="1"/>
</dbReference>
<keyword evidence="3 6" id="KW-0812">Transmembrane</keyword>
<accession>A0A3N4PT64</accession>
<dbReference type="PROSITE" id="PS51257">
    <property type="entry name" value="PROKAR_LIPOPROTEIN"/>
    <property type="match status" value="1"/>
</dbReference>
<dbReference type="OrthoDB" id="5933722at2"/>
<evidence type="ECO:0000259" key="8">
    <source>
        <dbReference type="Pfam" id="PF12704"/>
    </source>
</evidence>
<dbReference type="GO" id="GO:0005886">
    <property type="term" value="C:plasma membrane"/>
    <property type="evidence" value="ECO:0007669"/>
    <property type="project" value="UniProtKB-SubCell"/>
</dbReference>
<keyword evidence="4 6" id="KW-1133">Transmembrane helix</keyword>
<feature type="domain" description="ABC3 transporter permease C-terminal" evidence="7">
    <location>
        <begin position="285"/>
        <end position="397"/>
    </location>
</feature>
<feature type="transmembrane region" description="Helical" evidence="6">
    <location>
        <begin position="373"/>
        <end position="395"/>
    </location>
</feature>
<evidence type="ECO:0000313" key="9">
    <source>
        <dbReference type="EMBL" id="RPE09969.1"/>
    </source>
</evidence>
<keyword evidence="10" id="KW-1185">Reference proteome</keyword>
<organism evidence="9 10">
    <name type="scientific">Chitinophaga lutea</name>
    <dbReference type="NCBI Taxonomy" id="2488634"/>
    <lineage>
        <taxon>Bacteria</taxon>
        <taxon>Pseudomonadati</taxon>
        <taxon>Bacteroidota</taxon>
        <taxon>Chitinophagia</taxon>
        <taxon>Chitinophagales</taxon>
        <taxon>Chitinophagaceae</taxon>
        <taxon>Chitinophaga</taxon>
    </lineage>
</organism>
<proteinExistence type="predicted"/>
<evidence type="ECO:0000313" key="10">
    <source>
        <dbReference type="Proteomes" id="UP000278351"/>
    </source>
</evidence>
<protein>
    <submittedName>
        <fullName evidence="9">FtsX-like permease family protein</fullName>
    </submittedName>
</protein>
<keyword evidence="2" id="KW-1003">Cell membrane</keyword>
<evidence type="ECO:0000256" key="4">
    <source>
        <dbReference type="ARBA" id="ARBA00022989"/>
    </source>
</evidence>
<keyword evidence="5 6" id="KW-0472">Membrane</keyword>
<feature type="transmembrane region" description="Helical" evidence="6">
    <location>
        <begin position="416"/>
        <end position="440"/>
    </location>
</feature>
<evidence type="ECO:0000259" key="7">
    <source>
        <dbReference type="Pfam" id="PF02687"/>
    </source>
</evidence>
<dbReference type="InterPro" id="IPR050250">
    <property type="entry name" value="Macrolide_Exporter_MacB"/>
</dbReference>
<evidence type="ECO:0000256" key="1">
    <source>
        <dbReference type="ARBA" id="ARBA00004651"/>
    </source>
</evidence>
<evidence type="ECO:0000256" key="5">
    <source>
        <dbReference type="ARBA" id="ARBA00023136"/>
    </source>
</evidence>
<dbReference type="Proteomes" id="UP000278351">
    <property type="component" value="Unassembled WGS sequence"/>
</dbReference>
<dbReference type="Pfam" id="PF12704">
    <property type="entry name" value="MacB_PCD"/>
    <property type="match status" value="1"/>
</dbReference>
<evidence type="ECO:0000256" key="6">
    <source>
        <dbReference type="SAM" id="Phobius"/>
    </source>
</evidence>
<gene>
    <name evidence="9" type="ORF">EGT74_17125</name>
</gene>
<feature type="transmembrane region" description="Helical" evidence="6">
    <location>
        <begin position="717"/>
        <end position="735"/>
    </location>
</feature>
<dbReference type="InterPro" id="IPR025857">
    <property type="entry name" value="MacB_PCD"/>
</dbReference>
<feature type="transmembrane region" description="Helical" evidence="6">
    <location>
        <begin position="21"/>
        <end position="41"/>
    </location>
</feature>
<evidence type="ECO:0000256" key="2">
    <source>
        <dbReference type="ARBA" id="ARBA00022475"/>
    </source>
</evidence>
<dbReference type="InterPro" id="IPR003838">
    <property type="entry name" value="ABC3_permease_C"/>
</dbReference>
<comment type="subcellular location">
    <subcellularLocation>
        <location evidence="1">Cell membrane</location>
        <topology evidence="1">Multi-pass membrane protein</topology>
    </subcellularLocation>
</comment>
<dbReference type="Pfam" id="PF02687">
    <property type="entry name" value="FtsX"/>
    <property type="match status" value="2"/>
</dbReference>
<name>A0A3N4PT64_9BACT</name>
<feature type="domain" description="ABC3 transporter permease C-terminal" evidence="7">
    <location>
        <begin position="669"/>
        <end position="779"/>
    </location>
</feature>
<feature type="transmembrane region" description="Helical" evidence="6">
    <location>
        <begin position="747"/>
        <end position="769"/>
    </location>
</feature>
<comment type="caution">
    <text evidence="9">The sequence shown here is derived from an EMBL/GenBank/DDBJ whole genome shotgun (WGS) entry which is preliminary data.</text>
</comment>
<sequence>MLKNYFKVIWRSLKKDRQSSFLNLIGLSTGLACALFIYLWVMDELRVDKFNTKDSQIFKVMEHRIKADGIWTAPSTSGPMAEAMKADMPEVVYAITEGSAADVTLTVQQQDVKASGKYTGKDFFNIFSYQLLQGTPDQVLAGSNSIVLSDVLALKLFNTTENLIGKTVEFGHKDQYTVSGVYKSPPPNATEQFDFLLPISILFETRENIRSWGNTGPRTVVLLKEGTDVAQFNKKLAGFVTLKTNGETKHRTPFLKPYAENYLYGTYENGVNTGGRISYVKLFGIIAIFILIIAAINFMNLSTAKAARRMKEIGIKKVAGASRGSLMLQYMGESVLMTFIALIAAVVLVALLLPAFNDITGKQLVLSLDPAMILSFLLITLFTGLIAGSYPALYLSGFKPITVLKGRLVSSAGELWIRKGLVVFQFTISAVLIVSVMVVYRQVEYVQNKNLGYDRDNILSFRREGKLQASQDHLESFIREVKALPGVKNASYIAHNMAGHNSGTSGVEWTGKNPEDRTEFENVAVSYDMLETMDFKLKEGRTFSRNFASDSNAIIFNEAGIKFMGMKDPLGKQVKLWGETREIIGVVKDFHFESLHEDVKPLFFRLNPGATYSVAIKIMPGKEQETIAGLETLYRQFNPGFPLAYKFLDEDYQQMYTAEKRIGVLSRYFAGLAILISCLGLFGLAAYTAQRRQKEIGVRKVVGATTGNVVVMLSRDFLKLVLIAILIAFPLAWWASHQWLQGFAYHITPNAGMFVIAGFATLVITCLTISYQAIKAAMANPAISLKAE</sequence>
<reference evidence="9 10" key="1">
    <citation type="submission" date="2018-11" db="EMBL/GenBank/DDBJ databases">
        <title>Chitinophaga lutea sp.nov., isolate from arsenic contaminated soil.</title>
        <authorList>
            <person name="Zong Y."/>
        </authorList>
    </citation>
    <scope>NUCLEOTIDE SEQUENCE [LARGE SCALE GENOMIC DNA]</scope>
    <source>
        <strain evidence="9 10">ZY74</strain>
    </source>
</reference>
<feature type="transmembrane region" description="Helical" evidence="6">
    <location>
        <begin position="335"/>
        <end position="353"/>
    </location>
</feature>
<dbReference type="EMBL" id="RPDH01000002">
    <property type="protein sequence ID" value="RPE09969.1"/>
    <property type="molecule type" value="Genomic_DNA"/>
</dbReference>
<dbReference type="AlphaFoldDB" id="A0A3N4PT64"/>
<feature type="domain" description="MacB-like periplasmic core" evidence="8">
    <location>
        <begin position="20"/>
        <end position="236"/>
    </location>
</feature>
<dbReference type="PANTHER" id="PTHR30572">
    <property type="entry name" value="MEMBRANE COMPONENT OF TRANSPORTER-RELATED"/>
    <property type="match status" value="1"/>
</dbReference>
<dbReference type="RefSeq" id="WP_123847751.1">
    <property type="nucleotide sequence ID" value="NZ_RPDH01000002.1"/>
</dbReference>
<feature type="transmembrane region" description="Helical" evidence="6">
    <location>
        <begin position="282"/>
        <end position="301"/>
    </location>
</feature>